<evidence type="ECO:0000256" key="1">
    <source>
        <dbReference type="ARBA" id="ARBA00023002"/>
    </source>
</evidence>
<proteinExistence type="predicted"/>
<dbReference type="InterPro" id="IPR036291">
    <property type="entry name" value="NAD(P)-bd_dom_sf"/>
</dbReference>
<dbReference type="Pfam" id="PF00106">
    <property type="entry name" value="adh_short"/>
    <property type="match status" value="1"/>
</dbReference>
<sequence>MPDRTPKTVIISGGTDGMGRATALERLARGDRVTVIGSSEAKGRALLERAGSPNLRFVRADLSSISEVERVVAGVFERHGSVDALALFANRVSAGRRETAEGLEHTFALYYLSRYLLSHRLVPLLDASPAPVVINVAGVGNTAGRIFWEDPQLTRRYGQVRAQLQAGRANDLLGVAFAEWAGSRARYVLYHPGFTRSGTGGHRNPLVRGSIRLLGRLFARPVPEAVRPIVGWIDEPPGDPLTAVDRGRPVDRSLRTLDPGEAARLAAYTERLLRDRSSRR</sequence>
<dbReference type="SUPFAM" id="SSF51735">
    <property type="entry name" value="NAD(P)-binding Rossmann-fold domains"/>
    <property type="match status" value="1"/>
</dbReference>
<accession>A0ABP6MVF7</accession>
<dbReference type="PANTHER" id="PTHR47534">
    <property type="entry name" value="YALI0E05731P"/>
    <property type="match status" value="1"/>
</dbReference>
<dbReference type="Gene3D" id="3.40.50.720">
    <property type="entry name" value="NAD(P)-binding Rossmann-like Domain"/>
    <property type="match status" value="1"/>
</dbReference>
<dbReference type="RefSeq" id="WP_344857034.1">
    <property type="nucleotide sequence ID" value="NZ_BAAAUT010000008.1"/>
</dbReference>
<reference evidence="3" key="1">
    <citation type="journal article" date="2019" name="Int. J. Syst. Evol. Microbiol.">
        <title>The Global Catalogue of Microorganisms (GCM) 10K type strain sequencing project: providing services to taxonomists for standard genome sequencing and annotation.</title>
        <authorList>
            <consortium name="The Broad Institute Genomics Platform"/>
            <consortium name="The Broad Institute Genome Sequencing Center for Infectious Disease"/>
            <person name="Wu L."/>
            <person name="Ma J."/>
        </authorList>
    </citation>
    <scope>NUCLEOTIDE SEQUENCE [LARGE SCALE GENOMIC DNA]</scope>
    <source>
        <strain evidence="3">JCM 9373</strain>
    </source>
</reference>
<protein>
    <submittedName>
        <fullName evidence="2">Uncharacterized protein</fullName>
    </submittedName>
</protein>
<dbReference type="Proteomes" id="UP001500320">
    <property type="component" value="Unassembled WGS sequence"/>
</dbReference>
<comment type="caution">
    <text evidence="2">The sequence shown here is derived from an EMBL/GenBank/DDBJ whole genome shotgun (WGS) entry which is preliminary data.</text>
</comment>
<evidence type="ECO:0000313" key="3">
    <source>
        <dbReference type="Proteomes" id="UP001500320"/>
    </source>
</evidence>
<gene>
    <name evidence="2" type="ORF">GCM10010466_13940</name>
</gene>
<dbReference type="InterPro" id="IPR052228">
    <property type="entry name" value="Sec_Metab_Biosynth_Oxidored"/>
</dbReference>
<dbReference type="PANTHER" id="PTHR47534:SF3">
    <property type="entry name" value="ALCOHOL DEHYDROGENASE-LIKE C-TERMINAL DOMAIN-CONTAINING PROTEIN"/>
    <property type="match status" value="1"/>
</dbReference>
<dbReference type="EMBL" id="BAAAUT010000008">
    <property type="protein sequence ID" value="GAA3124246.1"/>
    <property type="molecule type" value="Genomic_DNA"/>
</dbReference>
<name>A0ABP6MVF7_9ACTN</name>
<keyword evidence="1" id="KW-0560">Oxidoreductase</keyword>
<keyword evidence="3" id="KW-1185">Reference proteome</keyword>
<organism evidence="2 3">
    <name type="scientific">Planomonospora alba</name>
    <dbReference type="NCBI Taxonomy" id="161354"/>
    <lineage>
        <taxon>Bacteria</taxon>
        <taxon>Bacillati</taxon>
        <taxon>Actinomycetota</taxon>
        <taxon>Actinomycetes</taxon>
        <taxon>Streptosporangiales</taxon>
        <taxon>Streptosporangiaceae</taxon>
        <taxon>Planomonospora</taxon>
    </lineage>
</organism>
<evidence type="ECO:0000313" key="2">
    <source>
        <dbReference type="EMBL" id="GAA3124246.1"/>
    </source>
</evidence>
<dbReference type="InterPro" id="IPR002347">
    <property type="entry name" value="SDR_fam"/>
</dbReference>